<keyword evidence="5" id="KW-1185">Reference proteome</keyword>
<dbReference type="GO" id="GO:0009435">
    <property type="term" value="P:NAD+ biosynthetic process"/>
    <property type="evidence" value="ECO:0007669"/>
    <property type="project" value="InterPro"/>
</dbReference>
<evidence type="ECO:0000259" key="2">
    <source>
        <dbReference type="Pfam" id="PF01729"/>
    </source>
</evidence>
<dbReference type="GO" id="GO:0004514">
    <property type="term" value="F:nicotinate-nucleotide diphosphorylase (carboxylating) activity"/>
    <property type="evidence" value="ECO:0007669"/>
    <property type="project" value="InterPro"/>
</dbReference>
<feature type="domain" description="Quinolinate phosphoribosyl transferase C-terminal" evidence="2">
    <location>
        <begin position="117"/>
        <end position="307"/>
    </location>
</feature>
<dbReference type="STRING" id="43928.SAMN05443636_2646"/>
<dbReference type="AlphaFoldDB" id="A0A1M5T5J7"/>
<reference evidence="4 5" key="1">
    <citation type="submission" date="2016-11" db="EMBL/GenBank/DDBJ databases">
        <authorList>
            <person name="Jaros S."/>
            <person name="Januszkiewicz K."/>
            <person name="Wedrychowicz H."/>
        </authorList>
    </citation>
    <scope>NUCLEOTIDE SEQUENCE [LARGE SCALE GENOMIC DNA]</scope>
    <source>
        <strain evidence="4 5">DSM 9297</strain>
    </source>
</reference>
<dbReference type="NCBIfam" id="NF006415">
    <property type="entry name" value="PRK08662.1"/>
    <property type="match status" value="1"/>
</dbReference>
<gene>
    <name evidence="4" type="ORF">SAMN05443636_2646</name>
</gene>
<accession>A0A1M5T5J7</accession>
<dbReference type="InterPro" id="IPR013785">
    <property type="entry name" value="Aldolase_TIM"/>
</dbReference>
<evidence type="ECO:0000256" key="1">
    <source>
        <dbReference type="ARBA" id="ARBA00022679"/>
    </source>
</evidence>
<sequence length="387" mass="41250">MSSPPLEFDIVGADAVRDGTATDAYFDRTVETLRHADRNPRVVAEVTADQFPDGDFELLAGVKDAAALLAGHGIDVDALPEGTLFDGGPVMRIEGTYLEFAALETSLLGFLSHASGVATAALECRRAALESNILSFGARHVHPSIAAMVERSALVGGLDGFSHVAAGEVLGREPSGTMPHALLICFGRGNQEDAWRAFDEAVPESVPRIALCDTYSDEKEEVIRAVETLGDRLDGVRLDTTGSRRGDFRHIVREVQWELDARGHADVDVFLSGGLGPAELRRLRDVADGFGVGGYVSNADPVDFALDIVEVDGEPAAKRGKLSGIKAVYRTPDGGHHVGLRGREGPEGGESLMEPLIRDGEVVRPFDIDDAAGRALADATRVEFGEE</sequence>
<dbReference type="EMBL" id="FQWV01000007">
    <property type="protein sequence ID" value="SHH45968.1"/>
    <property type="molecule type" value="Genomic_DNA"/>
</dbReference>
<proteinExistence type="predicted"/>
<dbReference type="RefSeq" id="WP_073310334.1">
    <property type="nucleotide sequence ID" value="NZ_FQWV01000007.1"/>
</dbReference>
<dbReference type="InterPro" id="IPR036068">
    <property type="entry name" value="Nicotinate_pribotase-like_C"/>
</dbReference>
<dbReference type="CDD" id="cd01571">
    <property type="entry name" value="NAPRTase_B"/>
    <property type="match status" value="1"/>
</dbReference>
<keyword evidence="1 4" id="KW-0808">Transferase</keyword>
<dbReference type="InterPro" id="IPR037128">
    <property type="entry name" value="Quinolinate_PRibosylTase_N_sf"/>
</dbReference>
<dbReference type="InterPro" id="IPR022412">
    <property type="entry name" value="Quinolinate_PRibosylTrfase_N"/>
</dbReference>
<dbReference type="Gene3D" id="3.20.20.70">
    <property type="entry name" value="Aldolase class I"/>
    <property type="match status" value="1"/>
</dbReference>
<protein>
    <submittedName>
        <fullName evidence="4">Nicotinate phosphoribosyltransferase</fullName>
    </submittedName>
</protein>
<dbReference type="Gene3D" id="3.90.1170.20">
    <property type="entry name" value="Quinolinate phosphoribosyl transferase, N-terminal domain"/>
    <property type="match status" value="1"/>
</dbReference>
<evidence type="ECO:0000313" key="5">
    <source>
        <dbReference type="Proteomes" id="UP000184357"/>
    </source>
</evidence>
<dbReference type="SUPFAM" id="SSF54675">
    <property type="entry name" value="Nicotinate/Quinolinate PRTase N-terminal domain-like"/>
    <property type="match status" value="1"/>
</dbReference>
<dbReference type="InterPro" id="IPR002638">
    <property type="entry name" value="Quinolinate_PRibosylTrfase_C"/>
</dbReference>
<dbReference type="Pfam" id="PF02749">
    <property type="entry name" value="QRPTase_N"/>
    <property type="match status" value="1"/>
</dbReference>
<dbReference type="Pfam" id="PF01729">
    <property type="entry name" value="QRPTase_C"/>
    <property type="match status" value="1"/>
</dbReference>
<evidence type="ECO:0000259" key="3">
    <source>
        <dbReference type="Pfam" id="PF02749"/>
    </source>
</evidence>
<organism evidence="4 5">
    <name type="scientific">Halobaculum gomorrense</name>
    <dbReference type="NCBI Taxonomy" id="43928"/>
    <lineage>
        <taxon>Archaea</taxon>
        <taxon>Methanobacteriati</taxon>
        <taxon>Methanobacteriota</taxon>
        <taxon>Stenosarchaea group</taxon>
        <taxon>Halobacteria</taxon>
        <taxon>Halobacteriales</taxon>
        <taxon>Haloferacaceae</taxon>
        <taxon>Halobaculum</taxon>
    </lineage>
</organism>
<dbReference type="OrthoDB" id="371831at2157"/>
<dbReference type="InterPro" id="IPR035809">
    <property type="entry name" value="NAPRTase_arc-type"/>
</dbReference>
<dbReference type="PANTHER" id="PTHR43202:SF1">
    <property type="entry name" value="NICOTINATE PHOSPHORIBOSYLTRANSFERASE"/>
    <property type="match status" value="1"/>
</dbReference>
<dbReference type="PANTHER" id="PTHR43202">
    <property type="entry name" value="NICOTINATE-NUCLEOTIDE PYROPHOSPHORYLASE"/>
    <property type="match status" value="1"/>
</dbReference>
<dbReference type="Proteomes" id="UP000184357">
    <property type="component" value="Unassembled WGS sequence"/>
</dbReference>
<keyword evidence="4" id="KW-0328">Glycosyltransferase</keyword>
<evidence type="ECO:0000313" key="4">
    <source>
        <dbReference type="EMBL" id="SHH45968.1"/>
    </source>
</evidence>
<feature type="domain" description="Quinolinate phosphoribosyl transferase N-terminal" evidence="3">
    <location>
        <begin position="23"/>
        <end position="115"/>
    </location>
</feature>
<dbReference type="SUPFAM" id="SSF51690">
    <property type="entry name" value="Nicotinate/Quinolinate PRTase C-terminal domain-like"/>
    <property type="match status" value="1"/>
</dbReference>
<dbReference type="InterPro" id="IPR053190">
    <property type="entry name" value="NAPRTase-like"/>
</dbReference>
<name>A0A1M5T5J7_9EURY</name>